<organism evidence="2">
    <name type="scientific">Aeromonas caviae</name>
    <name type="common">Aeromonas punctata</name>
    <dbReference type="NCBI Taxonomy" id="648"/>
    <lineage>
        <taxon>Bacteria</taxon>
        <taxon>Pseudomonadati</taxon>
        <taxon>Pseudomonadota</taxon>
        <taxon>Gammaproteobacteria</taxon>
        <taxon>Aeromonadales</taxon>
        <taxon>Aeromonadaceae</taxon>
        <taxon>Aeromonas</taxon>
    </lineage>
</organism>
<reference evidence="2" key="1">
    <citation type="submission" date="2021-01" db="EMBL/GenBank/DDBJ databases">
        <title>GES Beta-lactamases isolated from hospital effluents in Brazil.</title>
        <authorList>
            <person name="Conte D."/>
            <person name="Mesa D."/>
            <person name="Palmeiro J.K."/>
            <person name="Dalla-Costa L.M."/>
        </authorList>
    </citation>
    <scope>NUCLEOTIDE SEQUENCE [LARGE SCALE GENOMIC DNA]</scope>
    <source>
        <strain evidence="2">Aero21</strain>
        <plasmid evidence="2">p1</plasmid>
    </source>
</reference>
<keyword evidence="2" id="KW-0614">Plasmid</keyword>
<evidence type="ECO:0000313" key="2">
    <source>
        <dbReference type="EMBL" id="QQX12571.1"/>
    </source>
</evidence>
<gene>
    <name evidence="1" type="ORF">JC965_24275</name>
    <name evidence="2" type="ORF">JC965_25900</name>
</gene>
<geneLocation type="plasmid" evidence="2">
    <name>p1</name>
</geneLocation>
<sequence length="106" mass="11525">MAFIKMATRFGTQSFYSNGQLIGLTGPNAYGMGSITYAPFEASPVERTMEHQDGTFSHFDGQGHMTGTSYQDQLGNSHFLGSDGHVIHSYDTSLGKVRISGEILLD</sequence>
<evidence type="ECO:0000313" key="1">
    <source>
        <dbReference type="EMBL" id="QQA60879.1"/>
    </source>
</evidence>
<dbReference type="EMBL" id="CP068231">
    <property type="protein sequence ID" value="QQX12571.1"/>
    <property type="molecule type" value="Genomic_DNA"/>
</dbReference>
<name>A0A7U0LDN1_AERCA</name>
<dbReference type="AlphaFoldDB" id="A0A7U0LDN1"/>
<accession>A0A7U0LDN1</accession>
<proteinExistence type="predicted"/>
<protein>
    <submittedName>
        <fullName evidence="2">Uncharacterized protein</fullName>
    </submittedName>
</protein>
<dbReference type="EMBL" id="CP065937">
    <property type="protein sequence ID" value="QQA60879.1"/>
    <property type="molecule type" value="Genomic_DNA"/>
</dbReference>